<keyword evidence="4" id="KW-0238">DNA-binding</keyword>
<gene>
    <name evidence="10" type="ORF">DGD08_16090</name>
</gene>
<evidence type="ECO:0000256" key="1">
    <source>
        <dbReference type="ARBA" id="ARBA00022741"/>
    </source>
</evidence>
<dbReference type="PROSITE" id="PS50110">
    <property type="entry name" value="RESPONSE_REGULATORY"/>
    <property type="match status" value="1"/>
</dbReference>
<dbReference type="SUPFAM" id="SSF52540">
    <property type="entry name" value="P-loop containing nucleoside triphosphate hydrolases"/>
    <property type="match status" value="1"/>
</dbReference>
<dbReference type="AlphaFoldDB" id="A0A3D4VEF6"/>
<dbReference type="InterPro" id="IPR027417">
    <property type="entry name" value="P-loop_NTPase"/>
</dbReference>
<dbReference type="InterPro" id="IPR058031">
    <property type="entry name" value="AAA_lid_NorR"/>
</dbReference>
<feature type="domain" description="Sigma-54 factor interaction" evidence="8">
    <location>
        <begin position="140"/>
        <end position="369"/>
    </location>
</feature>
<dbReference type="Gene3D" id="3.40.50.300">
    <property type="entry name" value="P-loop containing nucleotide triphosphate hydrolases"/>
    <property type="match status" value="1"/>
</dbReference>
<keyword evidence="1" id="KW-0547">Nucleotide-binding</keyword>
<dbReference type="PROSITE" id="PS00676">
    <property type="entry name" value="SIGMA54_INTERACT_2"/>
    <property type="match status" value="1"/>
</dbReference>
<evidence type="ECO:0000259" key="8">
    <source>
        <dbReference type="PROSITE" id="PS50045"/>
    </source>
</evidence>
<dbReference type="InterPro" id="IPR009057">
    <property type="entry name" value="Homeodomain-like_sf"/>
</dbReference>
<dbReference type="Pfam" id="PF00158">
    <property type="entry name" value="Sigma54_activat"/>
    <property type="match status" value="1"/>
</dbReference>
<feature type="domain" description="Response regulatory" evidence="9">
    <location>
        <begin position="3"/>
        <end position="118"/>
    </location>
</feature>
<feature type="region of interest" description="Disordered" evidence="7">
    <location>
        <begin position="392"/>
        <end position="418"/>
    </location>
</feature>
<dbReference type="OMA" id="AVKRCMD"/>
<feature type="modified residue" description="4-aspartylphosphate" evidence="6">
    <location>
        <position position="52"/>
    </location>
</feature>
<dbReference type="InterPro" id="IPR002078">
    <property type="entry name" value="Sigma_54_int"/>
</dbReference>
<evidence type="ECO:0000313" key="10">
    <source>
        <dbReference type="EMBL" id="HCT58727.1"/>
    </source>
</evidence>
<dbReference type="SUPFAM" id="SSF52172">
    <property type="entry name" value="CheY-like"/>
    <property type="match status" value="1"/>
</dbReference>
<dbReference type="Proteomes" id="UP000264071">
    <property type="component" value="Unassembled WGS sequence"/>
</dbReference>
<keyword evidence="2" id="KW-0067">ATP-binding</keyword>
<evidence type="ECO:0000259" key="9">
    <source>
        <dbReference type="PROSITE" id="PS50110"/>
    </source>
</evidence>
<dbReference type="Pfam" id="PF25601">
    <property type="entry name" value="AAA_lid_14"/>
    <property type="match status" value="1"/>
</dbReference>
<dbReference type="Pfam" id="PF02954">
    <property type="entry name" value="HTH_8"/>
    <property type="match status" value="1"/>
</dbReference>
<dbReference type="PRINTS" id="PR01590">
    <property type="entry name" value="HTHFIS"/>
</dbReference>
<dbReference type="GO" id="GO:0006355">
    <property type="term" value="P:regulation of DNA-templated transcription"/>
    <property type="evidence" value="ECO:0007669"/>
    <property type="project" value="InterPro"/>
</dbReference>
<protein>
    <submittedName>
        <fullName evidence="10">Sigma-54-dependent Fis family transcriptional regulator</fullName>
    </submittedName>
</protein>
<dbReference type="InterPro" id="IPR002197">
    <property type="entry name" value="HTH_Fis"/>
</dbReference>
<dbReference type="CDD" id="cd00009">
    <property type="entry name" value="AAA"/>
    <property type="match status" value="1"/>
</dbReference>
<dbReference type="InterPro" id="IPR025944">
    <property type="entry name" value="Sigma_54_int_dom_CS"/>
</dbReference>
<evidence type="ECO:0000256" key="6">
    <source>
        <dbReference type="PROSITE-ProRule" id="PRU00169"/>
    </source>
</evidence>
<dbReference type="GO" id="GO:0000160">
    <property type="term" value="P:phosphorelay signal transduction system"/>
    <property type="evidence" value="ECO:0007669"/>
    <property type="project" value="InterPro"/>
</dbReference>
<dbReference type="GO" id="GO:0043565">
    <property type="term" value="F:sequence-specific DNA binding"/>
    <property type="evidence" value="ECO:0007669"/>
    <property type="project" value="InterPro"/>
</dbReference>
<dbReference type="Gene3D" id="1.10.10.60">
    <property type="entry name" value="Homeodomain-like"/>
    <property type="match status" value="1"/>
</dbReference>
<evidence type="ECO:0000256" key="7">
    <source>
        <dbReference type="SAM" id="MobiDB-lite"/>
    </source>
</evidence>
<dbReference type="InterPro" id="IPR003593">
    <property type="entry name" value="AAA+_ATPase"/>
</dbReference>
<dbReference type="Gene3D" id="1.10.8.60">
    <property type="match status" value="1"/>
</dbReference>
<reference evidence="10 11" key="1">
    <citation type="journal article" date="2018" name="Nat. Biotechnol.">
        <title>A standardized bacterial taxonomy based on genome phylogeny substantially revises the tree of life.</title>
        <authorList>
            <person name="Parks D.H."/>
            <person name="Chuvochina M."/>
            <person name="Waite D.W."/>
            <person name="Rinke C."/>
            <person name="Skarshewski A."/>
            <person name="Chaumeil P.A."/>
            <person name="Hugenholtz P."/>
        </authorList>
    </citation>
    <scope>NUCLEOTIDE SEQUENCE [LARGE SCALE GENOMIC DNA]</scope>
    <source>
        <strain evidence="10">UBA8844</strain>
    </source>
</reference>
<dbReference type="InterPro" id="IPR011006">
    <property type="entry name" value="CheY-like_superfamily"/>
</dbReference>
<evidence type="ECO:0000313" key="11">
    <source>
        <dbReference type="Proteomes" id="UP000264071"/>
    </source>
</evidence>
<dbReference type="InterPro" id="IPR001789">
    <property type="entry name" value="Sig_transdc_resp-reg_receiver"/>
</dbReference>
<dbReference type="EMBL" id="DPIY01000011">
    <property type="protein sequence ID" value="HCT58727.1"/>
    <property type="molecule type" value="Genomic_DNA"/>
</dbReference>
<dbReference type="SMART" id="SM00382">
    <property type="entry name" value="AAA"/>
    <property type="match status" value="1"/>
</dbReference>
<evidence type="ECO:0000256" key="2">
    <source>
        <dbReference type="ARBA" id="ARBA00022840"/>
    </source>
</evidence>
<dbReference type="InterPro" id="IPR025943">
    <property type="entry name" value="Sigma_54_int_dom_ATP-bd_2"/>
</dbReference>
<name>A0A3D4VEF6_9BACT</name>
<proteinExistence type="predicted"/>
<dbReference type="PANTHER" id="PTHR32071">
    <property type="entry name" value="TRANSCRIPTIONAL REGULATORY PROTEIN"/>
    <property type="match status" value="1"/>
</dbReference>
<evidence type="ECO:0000256" key="5">
    <source>
        <dbReference type="ARBA" id="ARBA00023163"/>
    </source>
</evidence>
<keyword evidence="3" id="KW-0805">Transcription regulation</keyword>
<dbReference type="Pfam" id="PF00072">
    <property type="entry name" value="Response_reg"/>
    <property type="match status" value="1"/>
</dbReference>
<evidence type="ECO:0000256" key="4">
    <source>
        <dbReference type="ARBA" id="ARBA00023125"/>
    </source>
</evidence>
<dbReference type="PROSITE" id="PS00688">
    <property type="entry name" value="SIGMA54_INTERACT_3"/>
    <property type="match status" value="1"/>
</dbReference>
<dbReference type="SUPFAM" id="SSF46689">
    <property type="entry name" value="Homeodomain-like"/>
    <property type="match status" value="1"/>
</dbReference>
<dbReference type="SMART" id="SM00448">
    <property type="entry name" value="REC"/>
    <property type="match status" value="1"/>
</dbReference>
<dbReference type="Gene3D" id="3.40.50.2300">
    <property type="match status" value="1"/>
</dbReference>
<comment type="caution">
    <text evidence="10">The sequence shown here is derived from an EMBL/GenBank/DDBJ whole genome shotgun (WGS) entry which is preliminary data.</text>
</comment>
<evidence type="ECO:0000256" key="3">
    <source>
        <dbReference type="ARBA" id="ARBA00023015"/>
    </source>
</evidence>
<keyword evidence="6" id="KW-0597">Phosphoprotein</keyword>
<dbReference type="GO" id="GO:0005524">
    <property type="term" value="F:ATP binding"/>
    <property type="evidence" value="ECO:0007669"/>
    <property type="project" value="UniProtKB-KW"/>
</dbReference>
<accession>A0A3D4VEF6</accession>
<sequence>MPSVLIVDDEPNIRRMVGALLSSEGYDVRDASDGSTGLALAETSEPDVALIDLMMPGDLDGLGLLEKLRERRPDMPVVMMSGRAALTDAVRATRLGAFTFLEKPLTPEGVLLALASAFELRQARRAAAALREDLGISGEMIGDSPAMRDVRALLARVGPTDARVLITGESGTGKELAAAALHVSSARRDRPFVRVNCAAIPRDLVESEMFGHERGAFTGATERRIGRFELAHTGTLFLDEVGDLGAEAQAKLLRAIEAREIERVGGGKPIKVDVRILAATNKDLTRAVADGSFREDLFFRLNVIPIHLPPLRDRPGDLPALVRHFSARHRTRTGRPLVQWHESALGALSAYRWPGNIRELANVVERLAILHAGSEVTRTEVRQVLPETAALPGATSAVPSGTEAGTEVDTPDPASAAHMPLSDALDAYERRLISAALAQSDGNVAEAARRLQTDRPNLYRRMRRLGLASAPE</sequence>
<organism evidence="10 11">
    <name type="scientific">Gemmatimonas aurantiaca</name>
    <dbReference type="NCBI Taxonomy" id="173480"/>
    <lineage>
        <taxon>Bacteria</taxon>
        <taxon>Pseudomonadati</taxon>
        <taxon>Gemmatimonadota</taxon>
        <taxon>Gemmatimonadia</taxon>
        <taxon>Gemmatimonadales</taxon>
        <taxon>Gemmatimonadaceae</taxon>
        <taxon>Gemmatimonas</taxon>
    </lineage>
</organism>
<dbReference type="PROSITE" id="PS50045">
    <property type="entry name" value="SIGMA54_INTERACT_4"/>
    <property type="match status" value="1"/>
</dbReference>
<keyword evidence="5" id="KW-0804">Transcription</keyword>
<dbReference type="FunFam" id="3.40.50.300:FF:000006">
    <property type="entry name" value="DNA-binding transcriptional regulator NtrC"/>
    <property type="match status" value="1"/>
</dbReference>